<dbReference type="InterPro" id="IPR035669">
    <property type="entry name" value="SGNH_plant_lipase-like"/>
</dbReference>
<dbReference type="CDD" id="cd01837">
    <property type="entry name" value="SGNH_plant_lipase_like"/>
    <property type="match status" value="1"/>
</dbReference>
<keyword evidence="2 3" id="KW-0732">Signal</keyword>
<protein>
    <submittedName>
        <fullName evidence="4">Uncharacterized protein</fullName>
    </submittedName>
</protein>
<dbReference type="Proteomes" id="UP000823775">
    <property type="component" value="Unassembled WGS sequence"/>
</dbReference>
<evidence type="ECO:0000313" key="5">
    <source>
        <dbReference type="Proteomes" id="UP000823775"/>
    </source>
</evidence>
<dbReference type="PANTHER" id="PTHR45642:SF139">
    <property type="entry name" value="SGNH HYDROLASE-TYPE ESTERASE DOMAIN-CONTAINING PROTEIN"/>
    <property type="match status" value="1"/>
</dbReference>
<dbReference type="Gene3D" id="3.40.50.1110">
    <property type="entry name" value="SGNH hydrolase"/>
    <property type="match status" value="1"/>
</dbReference>
<organism evidence="4 5">
    <name type="scientific">Datura stramonium</name>
    <name type="common">Jimsonweed</name>
    <name type="synonym">Common thornapple</name>
    <dbReference type="NCBI Taxonomy" id="4076"/>
    <lineage>
        <taxon>Eukaryota</taxon>
        <taxon>Viridiplantae</taxon>
        <taxon>Streptophyta</taxon>
        <taxon>Embryophyta</taxon>
        <taxon>Tracheophyta</taxon>
        <taxon>Spermatophyta</taxon>
        <taxon>Magnoliopsida</taxon>
        <taxon>eudicotyledons</taxon>
        <taxon>Gunneridae</taxon>
        <taxon>Pentapetalae</taxon>
        <taxon>asterids</taxon>
        <taxon>lamiids</taxon>
        <taxon>Solanales</taxon>
        <taxon>Solanaceae</taxon>
        <taxon>Solanoideae</taxon>
        <taxon>Datureae</taxon>
        <taxon>Datura</taxon>
    </lineage>
</organism>
<keyword evidence="5" id="KW-1185">Reference proteome</keyword>
<dbReference type="InterPro" id="IPR050592">
    <property type="entry name" value="GDSL_lipolytic_enzyme"/>
</dbReference>
<evidence type="ECO:0000313" key="4">
    <source>
        <dbReference type="EMBL" id="MCD7461878.1"/>
    </source>
</evidence>
<evidence type="ECO:0000256" key="1">
    <source>
        <dbReference type="ARBA" id="ARBA00008668"/>
    </source>
</evidence>
<evidence type="ECO:0000256" key="3">
    <source>
        <dbReference type="SAM" id="SignalP"/>
    </source>
</evidence>
<dbReference type="InterPro" id="IPR001087">
    <property type="entry name" value="GDSL"/>
</dbReference>
<dbReference type="EMBL" id="JACEIK010000762">
    <property type="protein sequence ID" value="MCD7461878.1"/>
    <property type="molecule type" value="Genomic_DNA"/>
</dbReference>
<evidence type="ECO:0000256" key="2">
    <source>
        <dbReference type="ARBA" id="ARBA00022729"/>
    </source>
</evidence>
<sequence length="363" mass="40188">MEAKTTLVVSLIVLLINILFFLPPPTNAASCSNITAIFAFGDSVFDSGNNNDLPTLVRANHLPYGKDFPGHVPTGRFCNGKLTTDILVSHLGIKNVLPAYLDPKVSDKELLTGVSFASGGSGFDELTVKENGALSIQNQLNYFKQALKRMQKLVGPKKVKNILEKSLFMISAGTNDVSDNFYSLPTRAYLSMSHYHDLLLNRLEAFVNDSYKMGARKIAVAGLPPVGCLPVQMTIYSLLPSLHMFRRICVQHQKLDSQAYNSKLKALISRLHAKHSGLRLVYMDIYKPLMDMINHPSAYGYDRIHKGCCGTGSLEMGPLCNKLESTCANASRYLFWDAVHPTQATNEHLAHNFLRTLLPQLEA</sequence>
<feature type="chain" id="PRO_5046427010" evidence="3">
    <location>
        <begin position="29"/>
        <end position="363"/>
    </location>
</feature>
<reference evidence="4 5" key="1">
    <citation type="journal article" date="2021" name="BMC Genomics">
        <title>Datura genome reveals duplications of psychoactive alkaloid biosynthetic genes and high mutation rate following tissue culture.</title>
        <authorList>
            <person name="Rajewski A."/>
            <person name="Carter-House D."/>
            <person name="Stajich J."/>
            <person name="Litt A."/>
        </authorList>
    </citation>
    <scope>NUCLEOTIDE SEQUENCE [LARGE SCALE GENOMIC DNA]</scope>
    <source>
        <strain evidence="4">AR-01</strain>
    </source>
</reference>
<comment type="caution">
    <text evidence="4">The sequence shown here is derived from an EMBL/GenBank/DDBJ whole genome shotgun (WGS) entry which is preliminary data.</text>
</comment>
<dbReference type="PANTHER" id="PTHR45642">
    <property type="entry name" value="GDSL ESTERASE/LIPASE EXL3"/>
    <property type="match status" value="1"/>
</dbReference>
<gene>
    <name evidence="4" type="ORF">HAX54_047320</name>
</gene>
<comment type="similarity">
    <text evidence="1">Belongs to the 'GDSL' lipolytic enzyme family.</text>
</comment>
<name>A0ABS8SSR7_DATST</name>
<feature type="signal peptide" evidence="3">
    <location>
        <begin position="1"/>
        <end position="28"/>
    </location>
</feature>
<proteinExistence type="inferred from homology"/>
<dbReference type="InterPro" id="IPR036514">
    <property type="entry name" value="SGNH_hydro_sf"/>
</dbReference>
<dbReference type="SUPFAM" id="SSF52266">
    <property type="entry name" value="SGNH hydrolase"/>
    <property type="match status" value="1"/>
</dbReference>
<dbReference type="Pfam" id="PF00657">
    <property type="entry name" value="Lipase_GDSL"/>
    <property type="match status" value="1"/>
</dbReference>
<accession>A0ABS8SSR7</accession>